<dbReference type="Gene3D" id="3.40.630.30">
    <property type="match status" value="1"/>
</dbReference>
<dbReference type="Proteomes" id="UP000515511">
    <property type="component" value="Chromosome"/>
</dbReference>
<dbReference type="InterPro" id="IPR000182">
    <property type="entry name" value="GNAT_dom"/>
</dbReference>
<reference evidence="5" key="1">
    <citation type="submission" date="2019-09" db="EMBL/GenBank/DDBJ databases">
        <title>Antimicrobial potential of Antarctic Bacteria.</title>
        <authorList>
            <person name="Benaud N."/>
            <person name="Edwards R.J."/>
            <person name="Ferrari B.C."/>
        </authorList>
    </citation>
    <scope>NUCLEOTIDE SEQUENCE [LARGE SCALE GENOMIC DNA]</scope>
    <source>
        <strain evidence="5">INR9</strain>
    </source>
</reference>
<organism evidence="4 5">
    <name type="scientific">Leifsonia shinshuensis</name>
    <dbReference type="NCBI Taxonomy" id="150026"/>
    <lineage>
        <taxon>Bacteria</taxon>
        <taxon>Bacillati</taxon>
        <taxon>Actinomycetota</taxon>
        <taxon>Actinomycetes</taxon>
        <taxon>Micrococcales</taxon>
        <taxon>Microbacteriaceae</taxon>
        <taxon>Leifsonia</taxon>
    </lineage>
</organism>
<protein>
    <submittedName>
        <fullName evidence="4">GNAT family N-acetyltransferase</fullName>
    </submittedName>
</protein>
<feature type="domain" description="N-acetyltransferase" evidence="3">
    <location>
        <begin position="3"/>
        <end position="178"/>
    </location>
</feature>
<dbReference type="SUPFAM" id="SSF55729">
    <property type="entry name" value="Acyl-CoA N-acyltransferases (Nat)"/>
    <property type="match status" value="1"/>
</dbReference>
<dbReference type="InterPro" id="IPR016181">
    <property type="entry name" value="Acyl_CoA_acyltransferase"/>
</dbReference>
<evidence type="ECO:0000313" key="4">
    <source>
        <dbReference type="EMBL" id="QNE35321.1"/>
    </source>
</evidence>
<dbReference type="KEGG" id="lse:F1C12_09380"/>
<evidence type="ECO:0000256" key="1">
    <source>
        <dbReference type="ARBA" id="ARBA00022679"/>
    </source>
</evidence>
<dbReference type="PROSITE" id="PS51186">
    <property type="entry name" value="GNAT"/>
    <property type="match status" value="1"/>
</dbReference>
<sequence>MTVVIRPATAADAPALAAVAAVTFPLACPPHTTEEAKAAFIAEVLSEARFGEYTVDPARRLLVAEDAGRAVIGYTMVNLGEPADADVRAAVRVRPTAELSKCYVLPGHHGEGVAGRLMEASLAAAAAAGAAGIWLGVNEENARAQRFYGKHGFERVGSKRFLVGDRLEDDWVMERGLVSLPRP</sequence>
<dbReference type="Pfam" id="PF00583">
    <property type="entry name" value="Acetyltransf_1"/>
    <property type="match status" value="1"/>
</dbReference>
<dbReference type="RefSeq" id="WP_185278480.1">
    <property type="nucleotide sequence ID" value="NZ_CP043641.1"/>
</dbReference>
<evidence type="ECO:0000259" key="3">
    <source>
        <dbReference type="PROSITE" id="PS51186"/>
    </source>
</evidence>
<name>A0A7G6YA06_9MICO</name>
<dbReference type="PANTHER" id="PTHR43877">
    <property type="entry name" value="AMINOALKYLPHOSPHONATE N-ACETYLTRANSFERASE-RELATED-RELATED"/>
    <property type="match status" value="1"/>
</dbReference>
<evidence type="ECO:0000256" key="2">
    <source>
        <dbReference type="ARBA" id="ARBA00023315"/>
    </source>
</evidence>
<evidence type="ECO:0000313" key="5">
    <source>
        <dbReference type="Proteomes" id="UP000515511"/>
    </source>
</evidence>
<dbReference type="AlphaFoldDB" id="A0A7G6YA06"/>
<dbReference type="CDD" id="cd04301">
    <property type="entry name" value="NAT_SF"/>
    <property type="match status" value="1"/>
</dbReference>
<dbReference type="EMBL" id="CP043641">
    <property type="protein sequence ID" value="QNE35321.1"/>
    <property type="molecule type" value="Genomic_DNA"/>
</dbReference>
<accession>A0A7G6YA06</accession>
<keyword evidence="2" id="KW-0012">Acyltransferase</keyword>
<proteinExistence type="predicted"/>
<dbReference type="InterPro" id="IPR050832">
    <property type="entry name" value="Bact_Acetyltransf"/>
</dbReference>
<keyword evidence="1 4" id="KW-0808">Transferase</keyword>
<dbReference type="PANTHER" id="PTHR43877:SF1">
    <property type="entry name" value="ACETYLTRANSFERASE"/>
    <property type="match status" value="1"/>
</dbReference>
<gene>
    <name evidence="4" type="ORF">F1C12_09380</name>
</gene>
<dbReference type="GO" id="GO:0016747">
    <property type="term" value="F:acyltransferase activity, transferring groups other than amino-acyl groups"/>
    <property type="evidence" value="ECO:0007669"/>
    <property type="project" value="InterPro"/>
</dbReference>